<name>A0A0M3JD21_ANISI</name>
<protein>
    <submittedName>
        <fullName evidence="3">DNA_pol3_finger domain-containing protein</fullName>
    </submittedName>
</protein>
<proteinExistence type="predicted"/>
<dbReference type="WBParaSite" id="ASIM_0000550701-mRNA-1">
    <property type="protein sequence ID" value="ASIM_0000550701-mRNA-1"/>
    <property type="gene ID" value="ASIM_0000550701"/>
</dbReference>
<reference evidence="1 2" key="2">
    <citation type="submission" date="2018-11" db="EMBL/GenBank/DDBJ databases">
        <authorList>
            <consortium name="Pathogen Informatics"/>
        </authorList>
    </citation>
    <scope>NUCLEOTIDE SEQUENCE [LARGE SCALE GENOMIC DNA]</scope>
</reference>
<accession>A0A0M3JD21</accession>
<gene>
    <name evidence="1" type="ORF">ASIM_LOCUS5305</name>
</gene>
<organism evidence="3">
    <name type="scientific">Anisakis simplex</name>
    <name type="common">Herring worm</name>
    <dbReference type="NCBI Taxonomy" id="6269"/>
    <lineage>
        <taxon>Eukaryota</taxon>
        <taxon>Metazoa</taxon>
        <taxon>Ecdysozoa</taxon>
        <taxon>Nematoda</taxon>
        <taxon>Chromadorea</taxon>
        <taxon>Rhabditida</taxon>
        <taxon>Spirurina</taxon>
        <taxon>Ascaridomorpha</taxon>
        <taxon>Ascaridoidea</taxon>
        <taxon>Anisakidae</taxon>
        <taxon>Anisakis</taxon>
        <taxon>Anisakis simplex complex</taxon>
    </lineage>
</organism>
<reference evidence="3" key="1">
    <citation type="submission" date="2017-02" db="UniProtKB">
        <authorList>
            <consortium name="WormBaseParasite"/>
        </authorList>
    </citation>
    <scope>IDENTIFICATION</scope>
</reference>
<dbReference type="AlphaFoldDB" id="A0A0M3JD21"/>
<keyword evidence="2" id="KW-1185">Reference proteome</keyword>
<evidence type="ECO:0000313" key="1">
    <source>
        <dbReference type="EMBL" id="VDK25300.1"/>
    </source>
</evidence>
<evidence type="ECO:0000313" key="3">
    <source>
        <dbReference type="WBParaSite" id="ASIM_0000550701-mRNA-1"/>
    </source>
</evidence>
<sequence>MLTVYKITAAAVMALLRASRKVMSLSIFKFSENDLEQTFVGGFSGLGLDLLVCECGGLSDPLDETHQPSYQDDPRRHMGRVSPKVGIDAIQWTLSTFEKTRYRWADCKRFSAKAKTLNLWILRDLCVFE</sequence>
<evidence type="ECO:0000313" key="2">
    <source>
        <dbReference type="Proteomes" id="UP000267096"/>
    </source>
</evidence>
<dbReference type="EMBL" id="UYRR01010234">
    <property type="protein sequence ID" value="VDK25300.1"/>
    <property type="molecule type" value="Genomic_DNA"/>
</dbReference>
<dbReference type="Proteomes" id="UP000267096">
    <property type="component" value="Unassembled WGS sequence"/>
</dbReference>